<accession>A0A8C8TGR3</accession>
<dbReference type="Ensembl" id="ENSPEMT00000015939.2">
    <property type="protein sequence ID" value="ENSPEMP00000011749.2"/>
    <property type="gene ID" value="ENSPEMG00000012284.2"/>
</dbReference>
<dbReference type="GO" id="GO:0004888">
    <property type="term" value="F:transmembrane signaling receptor activity"/>
    <property type="evidence" value="ECO:0007669"/>
    <property type="project" value="InterPro"/>
</dbReference>
<feature type="coiled-coil region" evidence="1">
    <location>
        <begin position="124"/>
        <end position="207"/>
    </location>
</feature>
<protein>
    <submittedName>
        <fullName evidence="3">CD72 antigen</fullName>
    </submittedName>
</protein>
<reference evidence="3" key="3">
    <citation type="submission" date="2025-09" db="UniProtKB">
        <authorList>
            <consortium name="Ensembl"/>
        </authorList>
    </citation>
    <scope>IDENTIFICATION</scope>
</reference>
<dbReference type="InterPro" id="IPR016187">
    <property type="entry name" value="CTDL_fold"/>
</dbReference>
<dbReference type="CDD" id="cd00037">
    <property type="entry name" value="CLECT"/>
    <property type="match status" value="1"/>
</dbReference>
<name>A0A8C8TGR3_PERMB</name>
<reference evidence="3 4" key="1">
    <citation type="submission" date="2018-10" db="EMBL/GenBank/DDBJ databases">
        <title>Improved assembly of the deer mouse Peromyscus maniculatus genome.</title>
        <authorList>
            <person name="Lassance J.-M."/>
            <person name="Hoekstra H.E."/>
        </authorList>
    </citation>
    <scope>NUCLEOTIDE SEQUENCE [LARGE SCALE GENOMIC DNA]</scope>
</reference>
<evidence type="ECO:0000313" key="4">
    <source>
        <dbReference type="Proteomes" id="UP000694547"/>
    </source>
</evidence>
<evidence type="ECO:0000313" key="3">
    <source>
        <dbReference type="Ensembl" id="ENSPEMP00000011749.2"/>
    </source>
</evidence>
<dbReference type="SMART" id="SM00034">
    <property type="entry name" value="CLECT"/>
    <property type="match status" value="1"/>
</dbReference>
<evidence type="ECO:0000256" key="1">
    <source>
        <dbReference type="SAM" id="Coils"/>
    </source>
</evidence>
<dbReference type="PANTHER" id="PTHR15028:SF6">
    <property type="entry name" value="B-CELL DIFFERENTIATION ANTIGEN CD72"/>
    <property type="match status" value="1"/>
</dbReference>
<dbReference type="GO" id="GO:0005886">
    <property type="term" value="C:plasma membrane"/>
    <property type="evidence" value="ECO:0007669"/>
    <property type="project" value="InterPro"/>
</dbReference>
<dbReference type="InterPro" id="IPR001304">
    <property type="entry name" value="C-type_lectin-like"/>
</dbReference>
<dbReference type="Gene3D" id="3.10.100.10">
    <property type="entry name" value="Mannose-Binding Protein A, subunit A"/>
    <property type="match status" value="1"/>
</dbReference>
<dbReference type="Proteomes" id="UP000694547">
    <property type="component" value="Chromosome 2"/>
</dbReference>
<feature type="domain" description="C-type lectin" evidence="2">
    <location>
        <begin position="220"/>
        <end position="336"/>
    </location>
</feature>
<reference evidence="3" key="2">
    <citation type="submission" date="2025-08" db="UniProtKB">
        <authorList>
            <consortium name="Ensembl"/>
        </authorList>
    </citation>
    <scope>IDENTIFICATION</scope>
</reference>
<dbReference type="PANTHER" id="PTHR15028">
    <property type="entry name" value="CD72-RELATED"/>
    <property type="match status" value="1"/>
</dbReference>
<dbReference type="InterPro" id="IPR016186">
    <property type="entry name" value="C-type_lectin-like/link_sf"/>
</dbReference>
<keyword evidence="1" id="KW-0175">Coiled coil</keyword>
<dbReference type="AlphaFoldDB" id="A0A8C8TGR3"/>
<dbReference type="SUPFAM" id="SSF56436">
    <property type="entry name" value="C-type lectin-like"/>
    <property type="match status" value="1"/>
</dbReference>
<proteinExistence type="predicted"/>
<evidence type="ECO:0000259" key="2">
    <source>
        <dbReference type="SMART" id="SM00034"/>
    </source>
</evidence>
<organism evidence="3 4">
    <name type="scientific">Peromyscus maniculatus bairdii</name>
    <name type="common">Prairie deer mouse</name>
    <dbReference type="NCBI Taxonomy" id="230844"/>
    <lineage>
        <taxon>Eukaryota</taxon>
        <taxon>Metazoa</taxon>
        <taxon>Chordata</taxon>
        <taxon>Craniata</taxon>
        <taxon>Vertebrata</taxon>
        <taxon>Euteleostomi</taxon>
        <taxon>Mammalia</taxon>
        <taxon>Eutheria</taxon>
        <taxon>Euarchontoglires</taxon>
        <taxon>Glires</taxon>
        <taxon>Rodentia</taxon>
        <taxon>Myomorpha</taxon>
        <taxon>Muroidea</taxon>
        <taxon>Cricetidae</taxon>
        <taxon>Neotominae</taxon>
        <taxon>Peromyscus</taxon>
    </lineage>
</organism>
<dbReference type="GeneTree" id="ENSGT00390000003668"/>
<sequence length="373" mass="42277">MADAITYADLRFVKVPLKNSISNHLGQDCEAYEDGELTYENVQVSPVPGGPSGLASPVLVDKAGVRSEQPTASWSSVKPPTVGHILHCGFKCVLLTPTSLFHGQTDLQVSQQFQQATRIFEATNGSLQEQLRQKTSQLRQKEVDLQKSQTELTLSQGALQEKQKIHEATEQQLEACQSEGQRTKESLEREEQQRRDLNQKLINMQDTLKRFFTCSSDSCCPVGWLQEQKRCFYISYTPRRFEESQKYCTSLSSKLAVVREPEKYYYYYDVSMPYPHSEVGSTGEGRYVIESGCIPILLTTLASYSHSSQCWKLRKPFNTWNIYQPECTELNPCICELEASGFPEITCTEMGKYGGRWYGDRAEVCASGQRENL</sequence>
<dbReference type="InterPro" id="IPR039689">
    <property type="entry name" value="CD72"/>
</dbReference>
<keyword evidence="4" id="KW-1185">Reference proteome</keyword>